<accession>A0ABD3C2R0</accession>
<comment type="caution">
    <text evidence="2">The sequence shown here is derived from an EMBL/GenBank/DDBJ whole genome shotgun (WGS) entry which is preliminary data.</text>
</comment>
<dbReference type="InterPro" id="IPR019446">
    <property type="entry name" value="BMT5-like"/>
</dbReference>
<dbReference type="Pfam" id="PF10354">
    <property type="entry name" value="BMT5-like"/>
    <property type="match status" value="1"/>
</dbReference>
<gene>
    <name evidence="2" type="ORF">CASFOL_032680</name>
</gene>
<dbReference type="Proteomes" id="UP001632038">
    <property type="component" value="Unassembled WGS sequence"/>
</dbReference>
<evidence type="ECO:0000313" key="3">
    <source>
        <dbReference type="Proteomes" id="UP001632038"/>
    </source>
</evidence>
<evidence type="ECO:0000259" key="1">
    <source>
        <dbReference type="Pfam" id="PF10354"/>
    </source>
</evidence>
<dbReference type="AlphaFoldDB" id="A0ABD3C2R0"/>
<keyword evidence="3" id="KW-1185">Reference proteome</keyword>
<reference evidence="3" key="1">
    <citation type="journal article" date="2024" name="IScience">
        <title>Strigolactones Initiate the Formation of Haustorium-like Structures in Castilleja.</title>
        <authorList>
            <person name="Buerger M."/>
            <person name="Peterson D."/>
            <person name="Chory J."/>
        </authorList>
    </citation>
    <scope>NUCLEOTIDE SEQUENCE [LARGE SCALE GENOMIC DNA]</scope>
</reference>
<sequence>MASSTFHFKEEKWIKHYSNCHRILLVGEGDFSFALCLATAFGDASNIVATSLDSQEMLRSKYFGSAIANIGILKDKGCTVLHGVDANTMSQHPYLKHMKFDRIVFNFPHAGFITREHDSYQISCHQDVVRGFMRNGFNMLTEKGEVHVTHKTAYPFSKWGIEGLGEESGLKLSGSVGFCRFEYPGYVNRKGAGHLAGETFPVGTCCTYKFVKSY</sequence>
<dbReference type="PANTHER" id="PTHR11538:SF89">
    <property type="entry name" value="PROTEIN, PUTATIVE (DUF2431)-RELATED"/>
    <property type="match status" value="1"/>
</dbReference>
<organism evidence="2 3">
    <name type="scientific">Castilleja foliolosa</name>
    <dbReference type="NCBI Taxonomy" id="1961234"/>
    <lineage>
        <taxon>Eukaryota</taxon>
        <taxon>Viridiplantae</taxon>
        <taxon>Streptophyta</taxon>
        <taxon>Embryophyta</taxon>
        <taxon>Tracheophyta</taxon>
        <taxon>Spermatophyta</taxon>
        <taxon>Magnoliopsida</taxon>
        <taxon>eudicotyledons</taxon>
        <taxon>Gunneridae</taxon>
        <taxon>Pentapetalae</taxon>
        <taxon>asterids</taxon>
        <taxon>lamiids</taxon>
        <taxon>Lamiales</taxon>
        <taxon>Orobanchaceae</taxon>
        <taxon>Pedicularideae</taxon>
        <taxon>Castillejinae</taxon>
        <taxon>Castilleja</taxon>
    </lineage>
</organism>
<feature type="domain" description="25S rRNA (uridine-N(3))-methyltransferase BMT5-like" evidence="1">
    <location>
        <begin position="24"/>
        <end position="189"/>
    </location>
</feature>
<name>A0ABD3C2R0_9LAMI</name>
<evidence type="ECO:0000313" key="2">
    <source>
        <dbReference type="EMBL" id="KAL3623864.1"/>
    </source>
</evidence>
<dbReference type="EMBL" id="JAVIJP010000054">
    <property type="protein sequence ID" value="KAL3623864.1"/>
    <property type="molecule type" value="Genomic_DNA"/>
</dbReference>
<dbReference type="PANTHER" id="PTHR11538">
    <property type="entry name" value="PHENYLALANYL-TRNA SYNTHETASE"/>
    <property type="match status" value="1"/>
</dbReference>
<protein>
    <recommendedName>
        <fullName evidence="1">25S rRNA (uridine-N(3))-methyltransferase BMT5-like domain-containing protein</fullName>
    </recommendedName>
</protein>
<proteinExistence type="predicted"/>